<organism evidence="2 3">
    <name type="scientific">Novosphingobium aquae</name>
    <dbReference type="NCBI Taxonomy" id="3133435"/>
    <lineage>
        <taxon>Bacteria</taxon>
        <taxon>Pseudomonadati</taxon>
        <taxon>Pseudomonadota</taxon>
        <taxon>Alphaproteobacteria</taxon>
        <taxon>Sphingomonadales</taxon>
        <taxon>Sphingomonadaceae</taxon>
        <taxon>Novosphingobium</taxon>
    </lineage>
</organism>
<feature type="compositionally biased region" description="Basic and acidic residues" evidence="1">
    <location>
        <begin position="173"/>
        <end position="191"/>
    </location>
</feature>
<keyword evidence="3" id="KW-1185">Reference proteome</keyword>
<feature type="region of interest" description="Disordered" evidence="1">
    <location>
        <begin position="168"/>
        <end position="197"/>
    </location>
</feature>
<evidence type="ECO:0000256" key="1">
    <source>
        <dbReference type="SAM" id="MobiDB-lite"/>
    </source>
</evidence>
<dbReference type="RefSeq" id="WP_339964242.1">
    <property type="nucleotide sequence ID" value="NZ_JBBHJY010000001.1"/>
</dbReference>
<accession>A0ABU8S3W0</accession>
<proteinExistence type="predicted"/>
<dbReference type="EMBL" id="JBBHJY010000001">
    <property type="protein sequence ID" value="MEJ6008643.1"/>
    <property type="molecule type" value="Genomic_DNA"/>
</dbReference>
<reference evidence="2 3" key="1">
    <citation type="submission" date="2024-03" db="EMBL/GenBank/DDBJ databases">
        <authorList>
            <person name="Jo J.-H."/>
        </authorList>
    </citation>
    <scope>NUCLEOTIDE SEQUENCE [LARGE SCALE GENOMIC DNA]</scope>
    <source>
        <strain evidence="2 3">AS3R-12</strain>
    </source>
</reference>
<comment type="caution">
    <text evidence="2">The sequence shown here is derived from an EMBL/GenBank/DDBJ whole genome shotgun (WGS) entry which is preliminary data.</text>
</comment>
<protein>
    <recommendedName>
        <fullName evidence="4">DNA cytosine methyltransferase</fullName>
    </recommendedName>
</protein>
<name>A0ABU8S3W0_9SPHN</name>
<evidence type="ECO:0008006" key="4">
    <source>
        <dbReference type="Google" id="ProtNLM"/>
    </source>
</evidence>
<gene>
    <name evidence="2" type="ORF">WG900_01795</name>
</gene>
<dbReference type="Proteomes" id="UP001379235">
    <property type="component" value="Unassembled WGS sequence"/>
</dbReference>
<evidence type="ECO:0000313" key="2">
    <source>
        <dbReference type="EMBL" id="MEJ6008643.1"/>
    </source>
</evidence>
<evidence type="ECO:0000313" key="3">
    <source>
        <dbReference type="Proteomes" id="UP001379235"/>
    </source>
</evidence>
<sequence>MARPLRVLIGCERSGVVRRAFEALGHDAWSCDIEPADDGSNRHIRGDLLQHLDDGWDLLAVMHPPCTVLCNSGAKWLYIGGRKVNGPDPQRWRDLGEAATFYRAVRDQGDIPCRAIENPVMHRHAIKATGRGKAQFVQPWWFGDPFFKATGLELVGLPPLMATNRLTPPKPGTPEHKAWSAVHREPPGPDRARKRSQTYPGLAAAIARQFGEAAQERIYAWPRRLNLRPFKKPNPTLERLLDRELPL</sequence>